<evidence type="ECO:0000259" key="1">
    <source>
        <dbReference type="Pfam" id="PF08242"/>
    </source>
</evidence>
<dbReference type="Proteomes" id="UP000219612">
    <property type="component" value="Unassembled WGS sequence"/>
</dbReference>
<gene>
    <name evidence="2" type="ORF">SAMN05421748_123150</name>
</gene>
<dbReference type="Pfam" id="PF08242">
    <property type="entry name" value="Methyltransf_12"/>
    <property type="match status" value="1"/>
</dbReference>
<dbReference type="CDD" id="cd02440">
    <property type="entry name" value="AdoMet_MTases"/>
    <property type="match status" value="1"/>
</dbReference>
<protein>
    <submittedName>
        <fullName evidence="2">Methyltransferase domain-containing protein</fullName>
    </submittedName>
</protein>
<dbReference type="GO" id="GO:0032259">
    <property type="term" value="P:methylation"/>
    <property type="evidence" value="ECO:0007669"/>
    <property type="project" value="UniProtKB-KW"/>
</dbReference>
<dbReference type="RefSeq" id="WP_097326652.1">
    <property type="nucleotide sequence ID" value="NZ_OBDY01000023.1"/>
</dbReference>
<keyword evidence="3" id="KW-1185">Reference proteome</keyword>
<dbReference type="EMBL" id="OBDY01000023">
    <property type="protein sequence ID" value="SNY62436.1"/>
    <property type="molecule type" value="Genomic_DNA"/>
</dbReference>
<reference evidence="3" key="1">
    <citation type="submission" date="2017-09" db="EMBL/GenBank/DDBJ databases">
        <authorList>
            <person name="Varghese N."/>
            <person name="Submissions S."/>
        </authorList>
    </citation>
    <scope>NUCLEOTIDE SEQUENCE [LARGE SCALE GENOMIC DNA]</scope>
    <source>
        <strain evidence="3">CGMCC 4.6857</strain>
    </source>
</reference>
<dbReference type="AlphaFoldDB" id="A0A285JSX0"/>
<accession>A0A285JSX0</accession>
<name>A0A285JSX0_9ACTN</name>
<dbReference type="PANTHER" id="PTHR43591">
    <property type="entry name" value="METHYLTRANSFERASE"/>
    <property type="match status" value="1"/>
</dbReference>
<proteinExistence type="predicted"/>
<dbReference type="InterPro" id="IPR029063">
    <property type="entry name" value="SAM-dependent_MTases_sf"/>
</dbReference>
<keyword evidence="2" id="KW-0808">Transferase</keyword>
<evidence type="ECO:0000313" key="2">
    <source>
        <dbReference type="EMBL" id="SNY62436.1"/>
    </source>
</evidence>
<sequence>MAHTAFAELLDLDAEVLRDYHDEVIAWVGSLAPARPKIIDLGAGTGVGSRALLRALPGAEVVAVDMDDEMLAHIQASDSRIRTVRADLDQPWPDLGPADLIWASASMHHLADPVRGLRQALAALRPGGHLVVAELESFPSFLPEGPEAELEGRLSAELDKMRAEHGLHMHADWPALLAEAGFTVEADRRFDIDLRPPLPAAAGRYAEISLGRGLQRLEDRLSADDLKALEAIVAGVKTRDDLVVRTTRTVIVGRKPS</sequence>
<evidence type="ECO:0000313" key="3">
    <source>
        <dbReference type="Proteomes" id="UP000219612"/>
    </source>
</evidence>
<organism evidence="2 3">
    <name type="scientific">Paractinoplanes atraurantiacus</name>
    <dbReference type="NCBI Taxonomy" id="1036182"/>
    <lineage>
        <taxon>Bacteria</taxon>
        <taxon>Bacillati</taxon>
        <taxon>Actinomycetota</taxon>
        <taxon>Actinomycetes</taxon>
        <taxon>Micromonosporales</taxon>
        <taxon>Micromonosporaceae</taxon>
        <taxon>Paractinoplanes</taxon>
    </lineage>
</organism>
<dbReference type="PANTHER" id="PTHR43591:SF99">
    <property type="entry name" value="OS06G0646000 PROTEIN"/>
    <property type="match status" value="1"/>
</dbReference>
<dbReference type="OrthoDB" id="3382693at2"/>
<feature type="domain" description="Methyltransferase type 12" evidence="1">
    <location>
        <begin position="39"/>
        <end position="130"/>
    </location>
</feature>
<dbReference type="GO" id="GO:0008168">
    <property type="term" value="F:methyltransferase activity"/>
    <property type="evidence" value="ECO:0007669"/>
    <property type="project" value="UniProtKB-KW"/>
</dbReference>
<dbReference type="SUPFAM" id="SSF53335">
    <property type="entry name" value="S-adenosyl-L-methionine-dependent methyltransferases"/>
    <property type="match status" value="1"/>
</dbReference>
<dbReference type="Gene3D" id="3.40.50.150">
    <property type="entry name" value="Vaccinia Virus protein VP39"/>
    <property type="match status" value="1"/>
</dbReference>
<keyword evidence="2" id="KW-0489">Methyltransferase</keyword>
<dbReference type="InterPro" id="IPR013217">
    <property type="entry name" value="Methyltransf_12"/>
</dbReference>